<gene>
    <name evidence="2" type="ORF">BKG76_06455</name>
</gene>
<dbReference type="Proteomes" id="UP000179616">
    <property type="component" value="Unassembled WGS sequence"/>
</dbReference>
<organism evidence="2 3">
    <name type="scientific">Mycobacteroides franklinii</name>
    <dbReference type="NCBI Taxonomy" id="948102"/>
    <lineage>
        <taxon>Bacteria</taxon>
        <taxon>Bacillati</taxon>
        <taxon>Actinomycetota</taxon>
        <taxon>Actinomycetes</taxon>
        <taxon>Mycobacteriales</taxon>
        <taxon>Mycobacteriaceae</taxon>
        <taxon>Mycobacteroides</taxon>
    </lineage>
</organism>
<reference evidence="2 3" key="1">
    <citation type="submission" date="2016-10" db="EMBL/GenBank/DDBJ databases">
        <title>Evaluation of Human, Veterinary and Environmental Mycobacterium chelonae Isolates by Core Genome Phylogenomic Analysis, Targeted Gene Comparison, and Anti-microbial Susceptibility Patterns: A Tale of Mistaken Identities.</title>
        <authorList>
            <person name="Fogelson S.B."/>
            <person name="Camus A.C."/>
            <person name="Lorenz W."/>
            <person name="Vasireddy R."/>
            <person name="Vasireddy S."/>
            <person name="Smith T."/>
            <person name="Brown-Elliott B.A."/>
            <person name="Wallace R.J.Jr."/>
            <person name="Hasan N.A."/>
            <person name="Reischl U."/>
            <person name="Sanchez S."/>
        </authorList>
    </citation>
    <scope>NUCLEOTIDE SEQUENCE [LARGE SCALE GENOMIC DNA]</scope>
    <source>
        <strain evidence="2 3">1559</strain>
    </source>
</reference>
<protein>
    <recommendedName>
        <fullName evidence="4">PknH-like extracellular domain-containing protein</fullName>
    </recommendedName>
</protein>
<evidence type="ECO:0000256" key="1">
    <source>
        <dbReference type="SAM" id="SignalP"/>
    </source>
</evidence>
<dbReference type="STRING" id="948102.BKG76_06455"/>
<feature type="signal peptide" evidence="1">
    <location>
        <begin position="1"/>
        <end position="31"/>
    </location>
</feature>
<dbReference type="OrthoDB" id="4763600at2"/>
<dbReference type="PROSITE" id="PS51257">
    <property type="entry name" value="PROKAR_LIPOPROTEIN"/>
    <property type="match status" value="1"/>
</dbReference>
<dbReference type="GeneID" id="57166438"/>
<accession>A0A1S1LFZ6</accession>
<dbReference type="RefSeq" id="WP_131815796.1">
    <property type="nucleotide sequence ID" value="NZ_MLIK01000004.1"/>
</dbReference>
<dbReference type="AlphaFoldDB" id="A0A1S1LFZ6"/>
<keyword evidence="1" id="KW-0732">Signal</keyword>
<sequence>MGQAIRVRWRVAALVLSVAVACLGFAGPATADSDLADKPSSQLMSLLPDDAIPADWKVEKDDLAGATSSGDQLCHQAGDANGAKVNFLVRLQALSHCTESVDVLYGKENPGVDMIAWAKSIVPAQGFNTLETGTASVQISSAPGPNTAPYPSVTALMRPTDMDQEIPGQLVTWVRVRGLLVVVRSFAWDVGEGRARLDQVVHSAIGRIKAV</sequence>
<feature type="chain" id="PRO_5010356015" description="PknH-like extracellular domain-containing protein" evidence="1">
    <location>
        <begin position="32"/>
        <end position="211"/>
    </location>
</feature>
<evidence type="ECO:0008006" key="4">
    <source>
        <dbReference type="Google" id="ProtNLM"/>
    </source>
</evidence>
<name>A0A1S1LFZ6_9MYCO</name>
<evidence type="ECO:0000313" key="2">
    <source>
        <dbReference type="EMBL" id="OHU31298.1"/>
    </source>
</evidence>
<evidence type="ECO:0000313" key="3">
    <source>
        <dbReference type="Proteomes" id="UP000179616"/>
    </source>
</evidence>
<dbReference type="EMBL" id="MLIK01000004">
    <property type="protein sequence ID" value="OHU31298.1"/>
    <property type="molecule type" value="Genomic_DNA"/>
</dbReference>
<proteinExistence type="predicted"/>
<comment type="caution">
    <text evidence="2">The sequence shown here is derived from an EMBL/GenBank/DDBJ whole genome shotgun (WGS) entry which is preliminary data.</text>
</comment>